<name>A0A507E8L0_9FUNG</name>
<dbReference type="PANTHER" id="PTHR10677:SF3">
    <property type="entry name" value="FI07626P-RELATED"/>
    <property type="match status" value="1"/>
</dbReference>
<evidence type="ECO:0000313" key="4">
    <source>
        <dbReference type="EMBL" id="TPX59635.1"/>
    </source>
</evidence>
<dbReference type="FunFam" id="3.10.20.90:FF:000205">
    <property type="entry name" value="2'-5'-oligoadenylate synthase-like protein 2"/>
    <property type="match status" value="1"/>
</dbReference>
<dbReference type="SUPFAM" id="SSF54236">
    <property type="entry name" value="Ubiquitin-like"/>
    <property type="match status" value="1"/>
</dbReference>
<dbReference type="PROSITE" id="PS50030">
    <property type="entry name" value="UBA"/>
    <property type="match status" value="1"/>
</dbReference>
<dbReference type="InterPro" id="IPR015940">
    <property type="entry name" value="UBA"/>
</dbReference>
<accession>A0A507E8L0</accession>
<dbReference type="GO" id="GO:0031593">
    <property type="term" value="F:polyubiquitin modification-dependent protein binding"/>
    <property type="evidence" value="ECO:0007669"/>
    <property type="project" value="TreeGrafter"/>
</dbReference>
<dbReference type="InterPro" id="IPR000626">
    <property type="entry name" value="Ubiquitin-like_dom"/>
</dbReference>
<dbReference type="GO" id="GO:0005829">
    <property type="term" value="C:cytosol"/>
    <property type="evidence" value="ECO:0007669"/>
    <property type="project" value="TreeGrafter"/>
</dbReference>
<dbReference type="GO" id="GO:0006511">
    <property type="term" value="P:ubiquitin-dependent protein catabolic process"/>
    <property type="evidence" value="ECO:0007669"/>
    <property type="project" value="TreeGrafter"/>
</dbReference>
<gene>
    <name evidence="4" type="ORF">PhCBS80983_g02335</name>
</gene>
<comment type="caution">
    <text evidence="4">The sequence shown here is derived from an EMBL/GenBank/DDBJ whole genome shotgun (WGS) entry which is preliminary data.</text>
</comment>
<dbReference type="PROSITE" id="PS00299">
    <property type="entry name" value="UBIQUITIN_1"/>
    <property type="match status" value="1"/>
</dbReference>
<sequence>MPEITIKIKQANETALSVTVDTEETVLTLKQKIDAQASVPPAQQRLIYAGKVLKDDDKLSQYKMAEGNTVHMVKGSTAPRTTPAASASPAASTPGATPSAGAPPAANSFWSDVGGAGAGAGAAAGNPFAALGGGGAPGGFGGMGGGMGAGMGMDPNMLSALMSNPAVSASISQMMANPQVLQQLTASNPQLAGMMNQPQVREMMQSDEFRRMMSDPNMLRSMMQMAPMMGAMGGGMGGMGGPGGDRAAAPQAQNPLAAMFGGAGAGSPTVSGMPPMMNPAMMQMLMGMGGMPGAAPAGPPDTRPPEERFQVQLGQLQEMGFFDATENVRALTRTHGNVEAAVELLFSSPPGTL</sequence>
<feature type="region of interest" description="Disordered" evidence="1">
    <location>
        <begin position="73"/>
        <end position="104"/>
    </location>
</feature>
<evidence type="ECO:0000313" key="5">
    <source>
        <dbReference type="Proteomes" id="UP000318582"/>
    </source>
</evidence>
<dbReference type="PROSITE" id="PS50053">
    <property type="entry name" value="UBIQUITIN_2"/>
    <property type="match status" value="1"/>
</dbReference>
<feature type="domain" description="UBA" evidence="2">
    <location>
        <begin position="304"/>
        <end position="348"/>
    </location>
</feature>
<evidence type="ECO:0008006" key="6">
    <source>
        <dbReference type="Google" id="ProtNLM"/>
    </source>
</evidence>
<dbReference type="CDD" id="cd16106">
    <property type="entry name" value="Ubl_Dsk2p_like"/>
    <property type="match status" value="1"/>
</dbReference>
<dbReference type="SUPFAM" id="SSF46934">
    <property type="entry name" value="UBA-like"/>
    <property type="match status" value="1"/>
</dbReference>
<dbReference type="EMBL" id="QEAQ01000023">
    <property type="protein sequence ID" value="TPX59635.1"/>
    <property type="molecule type" value="Genomic_DNA"/>
</dbReference>
<dbReference type="InterPro" id="IPR009060">
    <property type="entry name" value="UBA-like_sf"/>
</dbReference>
<dbReference type="InterPro" id="IPR029071">
    <property type="entry name" value="Ubiquitin-like_domsf"/>
</dbReference>
<dbReference type="PANTHER" id="PTHR10677">
    <property type="entry name" value="UBIQUILIN"/>
    <property type="match status" value="1"/>
</dbReference>
<dbReference type="Proteomes" id="UP000318582">
    <property type="component" value="Unassembled WGS sequence"/>
</dbReference>
<dbReference type="Gene3D" id="1.10.8.10">
    <property type="entry name" value="DNA helicase RuvA subunit, C-terminal domain"/>
    <property type="match status" value="1"/>
</dbReference>
<dbReference type="SMART" id="SM00727">
    <property type="entry name" value="STI1"/>
    <property type="match status" value="2"/>
</dbReference>
<keyword evidence="5" id="KW-1185">Reference proteome</keyword>
<evidence type="ECO:0000256" key="1">
    <source>
        <dbReference type="SAM" id="MobiDB-lite"/>
    </source>
</evidence>
<dbReference type="Gene3D" id="1.10.260.100">
    <property type="match status" value="1"/>
</dbReference>
<proteinExistence type="predicted"/>
<feature type="domain" description="Ubiquitin-like" evidence="3">
    <location>
        <begin position="4"/>
        <end position="73"/>
    </location>
</feature>
<dbReference type="InterPro" id="IPR019956">
    <property type="entry name" value="Ubiquitin_dom"/>
</dbReference>
<organism evidence="4 5">
    <name type="scientific">Powellomyces hirtus</name>
    <dbReference type="NCBI Taxonomy" id="109895"/>
    <lineage>
        <taxon>Eukaryota</taxon>
        <taxon>Fungi</taxon>
        <taxon>Fungi incertae sedis</taxon>
        <taxon>Chytridiomycota</taxon>
        <taxon>Chytridiomycota incertae sedis</taxon>
        <taxon>Chytridiomycetes</taxon>
        <taxon>Spizellomycetales</taxon>
        <taxon>Powellomycetaceae</taxon>
        <taxon>Powellomyces</taxon>
    </lineage>
</organism>
<dbReference type="Pfam" id="PF00627">
    <property type="entry name" value="UBA"/>
    <property type="match status" value="1"/>
</dbReference>
<dbReference type="PRINTS" id="PR00348">
    <property type="entry name" value="UBIQUITIN"/>
</dbReference>
<dbReference type="InterPro" id="IPR015496">
    <property type="entry name" value="Ubiquilin"/>
</dbReference>
<reference evidence="4 5" key="1">
    <citation type="journal article" date="2019" name="Sci. Rep.">
        <title>Comparative genomics of chytrid fungi reveal insights into the obligate biotrophic and pathogenic lifestyle of Synchytrium endobioticum.</title>
        <authorList>
            <person name="van de Vossenberg B.T.L.H."/>
            <person name="Warris S."/>
            <person name="Nguyen H.D.T."/>
            <person name="van Gent-Pelzer M.P.E."/>
            <person name="Joly D.L."/>
            <person name="van de Geest H.C."/>
            <person name="Bonants P.J.M."/>
            <person name="Smith D.S."/>
            <person name="Levesque C.A."/>
            <person name="van der Lee T.A.J."/>
        </authorList>
    </citation>
    <scope>NUCLEOTIDE SEQUENCE [LARGE SCALE GENOMIC DNA]</scope>
    <source>
        <strain evidence="4 5">CBS 809.83</strain>
    </source>
</reference>
<feature type="compositionally biased region" description="Low complexity" evidence="1">
    <location>
        <begin position="75"/>
        <end position="104"/>
    </location>
</feature>
<dbReference type="InterPro" id="IPR006636">
    <property type="entry name" value="STI1_HS-bd"/>
</dbReference>
<dbReference type="SMART" id="SM00165">
    <property type="entry name" value="UBA"/>
    <property type="match status" value="1"/>
</dbReference>
<protein>
    <recommendedName>
        <fullName evidence="6">Ubiquilin</fullName>
    </recommendedName>
</protein>
<dbReference type="Pfam" id="PF00240">
    <property type="entry name" value="ubiquitin"/>
    <property type="match status" value="1"/>
</dbReference>
<evidence type="ECO:0000259" key="2">
    <source>
        <dbReference type="PROSITE" id="PS50030"/>
    </source>
</evidence>
<dbReference type="STRING" id="109895.A0A507E8L0"/>
<dbReference type="InterPro" id="IPR019954">
    <property type="entry name" value="Ubiquitin_CS"/>
</dbReference>
<evidence type="ECO:0000259" key="3">
    <source>
        <dbReference type="PROSITE" id="PS50053"/>
    </source>
</evidence>
<dbReference type="AlphaFoldDB" id="A0A507E8L0"/>
<dbReference type="SMART" id="SM00213">
    <property type="entry name" value="UBQ"/>
    <property type="match status" value="1"/>
</dbReference>
<dbReference type="Gene3D" id="3.10.20.90">
    <property type="entry name" value="Phosphatidylinositol 3-kinase Catalytic Subunit, Chain A, domain 1"/>
    <property type="match status" value="1"/>
</dbReference>